<dbReference type="SUPFAM" id="SSF48230">
    <property type="entry name" value="Chondroitin AC/alginate lyase"/>
    <property type="match status" value="1"/>
</dbReference>
<dbReference type="Proteomes" id="UP000094622">
    <property type="component" value="Unassembled WGS sequence"/>
</dbReference>
<dbReference type="PATRIC" id="fig|1439726.3.peg.1481"/>
<protein>
    <recommendedName>
        <fullName evidence="3">Heparinase II/III-like protein</fullName>
    </recommendedName>
</protein>
<dbReference type="EMBL" id="MCRJ01000025">
    <property type="protein sequence ID" value="ODN71294.1"/>
    <property type="molecule type" value="Genomic_DNA"/>
</dbReference>
<comment type="caution">
    <text evidence="1">The sequence shown here is derived from an EMBL/GenBank/DDBJ whole genome shotgun (WGS) entry which is preliminary data.</text>
</comment>
<accession>A0A1E3H4Q4</accession>
<evidence type="ECO:0000313" key="1">
    <source>
        <dbReference type="EMBL" id="ODN71294.1"/>
    </source>
</evidence>
<organism evidence="1 2">
    <name type="scientific">Methylobrevis pamukkalensis</name>
    <dbReference type="NCBI Taxonomy" id="1439726"/>
    <lineage>
        <taxon>Bacteria</taxon>
        <taxon>Pseudomonadati</taxon>
        <taxon>Pseudomonadota</taxon>
        <taxon>Alphaproteobacteria</taxon>
        <taxon>Hyphomicrobiales</taxon>
        <taxon>Pleomorphomonadaceae</taxon>
        <taxon>Methylobrevis</taxon>
    </lineage>
</organism>
<proteinExistence type="predicted"/>
<name>A0A1E3H4Q4_9HYPH</name>
<dbReference type="InterPro" id="IPR008929">
    <property type="entry name" value="Chondroitin_lyas"/>
</dbReference>
<evidence type="ECO:0008006" key="3">
    <source>
        <dbReference type="Google" id="ProtNLM"/>
    </source>
</evidence>
<reference evidence="1 2" key="1">
    <citation type="submission" date="2016-07" db="EMBL/GenBank/DDBJ databases">
        <title>Draft Genome Sequence of Methylobrevis pamukkalensis PK2.</title>
        <authorList>
            <person name="Vasilenko O.V."/>
            <person name="Doronina N.V."/>
            <person name="Shmareva M.N."/>
            <person name="Tarlachkov S.V."/>
            <person name="Mustakhimov I."/>
            <person name="Trotsenko Y.A."/>
        </authorList>
    </citation>
    <scope>NUCLEOTIDE SEQUENCE [LARGE SCALE GENOMIC DNA]</scope>
    <source>
        <strain evidence="1 2">PK2</strain>
    </source>
</reference>
<dbReference type="AlphaFoldDB" id="A0A1E3H4Q4"/>
<keyword evidence="2" id="KW-1185">Reference proteome</keyword>
<sequence length="615" mass="67761">MLDPDEPRFYIDDVLMAVHPEGASQIRLRAVAGPLLIARIAIERRSATELPDLGPMTPAGPTPYRYRWETHPHSIYQMMLRAHLTVELADHHPEALALVPRIRAIAGRLLSAVASWPIWHPSQRDVPGKDDWDWNNWSNGLTGGILALCASILDRETDDRLRQIFTERQTRWIASRAFPTFRHWLRRSTNHGIVILASHLIGASIFGLETQPENADAETKLVTVLEGSLQDGSYIEGLDYYRFAVEHVFTAMWVLARAAGSEWPTYAAERLGFMRPVPKFLVAGTAASGKPWAAFGDNHLRHWNRTSSLRFAAAIGGLPEGAFHLPLRPRPVEANAVLARQLDPLPAFRPSKVGSRLTTFEANELAVVEFFTDGRRSGGLFVAGSTHQTTHNARHDCGGFAFEVDGKPVVSIHRREGFDGANCVAPLRDGLIVAPSLRRSSSGHLSGLSLEKGVHLIRTSYTPSRSERQDFGLALVRRLFVIVRDPVPRLFILSSCKVDAGFDAACTFHVARHGDYSVSTFDADTGAELRPTLQRDLTVFVPSAPARPVRRFISCILPAGDRSPAIWRKDGLHLTALPHVPVIPLRDNLAWPEAAGASIGAGEHADEAGVEADAR</sequence>
<gene>
    <name evidence="1" type="ORF">A6302_01411</name>
</gene>
<evidence type="ECO:0000313" key="2">
    <source>
        <dbReference type="Proteomes" id="UP000094622"/>
    </source>
</evidence>
<dbReference type="Gene3D" id="1.50.10.100">
    <property type="entry name" value="Chondroitin AC/alginate lyase"/>
    <property type="match status" value="1"/>
</dbReference>